<dbReference type="GeneID" id="30982497"/>
<feature type="region of interest" description="Disordered" evidence="3">
    <location>
        <begin position="423"/>
        <end position="443"/>
    </location>
</feature>
<comment type="similarity">
    <text evidence="1">Belongs to the arrestin family. PalF/RIM8 subfamily.</text>
</comment>
<evidence type="ECO:0000313" key="6">
    <source>
        <dbReference type="Proteomes" id="UP000094285"/>
    </source>
</evidence>
<dbReference type="OrthoDB" id="7785529at2759"/>
<accession>A0A1E4SBF5</accession>
<feature type="region of interest" description="Disordered" evidence="3">
    <location>
        <begin position="597"/>
        <end position="616"/>
    </location>
</feature>
<evidence type="ECO:0000256" key="3">
    <source>
        <dbReference type="SAM" id="MobiDB-lite"/>
    </source>
</evidence>
<feature type="domain" description="Arrestin C-terminal-like" evidence="4">
    <location>
        <begin position="299"/>
        <end position="428"/>
    </location>
</feature>
<dbReference type="InterPro" id="IPR050357">
    <property type="entry name" value="Arrestin_domain-protein"/>
</dbReference>
<dbReference type="PANTHER" id="PTHR11188:SF161">
    <property type="entry name" value="PH-RESPONSE REGULATOR PROTEIN PALF_RIM8"/>
    <property type="match status" value="1"/>
</dbReference>
<dbReference type="GO" id="GO:0005886">
    <property type="term" value="C:plasma membrane"/>
    <property type="evidence" value="ECO:0007669"/>
    <property type="project" value="TreeGrafter"/>
</dbReference>
<feature type="region of interest" description="Disordered" evidence="3">
    <location>
        <begin position="154"/>
        <end position="180"/>
    </location>
</feature>
<feature type="compositionally biased region" description="Polar residues" evidence="3">
    <location>
        <begin position="505"/>
        <end position="514"/>
    </location>
</feature>
<dbReference type="Pfam" id="PF02752">
    <property type="entry name" value="Arrestin_C"/>
    <property type="match status" value="1"/>
</dbReference>
<organism evidence="5 6">
    <name type="scientific">Suhomyces tanzawaensis NRRL Y-17324</name>
    <dbReference type="NCBI Taxonomy" id="984487"/>
    <lineage>
        <taxon>Eukaryota</taxon>
        <taxon>Fungi</taxon>
        <taxon>Dikarya</taxon>
        <taxon>Ascomycota</taxon>
        <taxon>Saccharomycotina</taxon>
        <taxon>Pichiomycetes</taxon>
        <taxon>Debaryomycetaceae</taxon>
        <taxon>Suhomyces</taxon>
    </lineage>
</organism>
<name>A0A1E4SBF5_9ASCO</name>
<evidence type="ECO:0000313" key="5">
    <source>
        <dbReference type="EMBL" id="ODV76829.1"/>
    </source>
</evidence>
<dbReference type="Gene3D" id="2.60.40.640">
    <property type="match status" value="2"/>
</dbReference>
<feature type="region of interest" description="Disordered" evidence="3">
    <location>
        <begin position="670"/>
        <end position="699"/>
    </location>
</feature>
<dbReference type="Proteomes" id="UP000094285">
    <property type="component" value="Unassembled WGS sequence"/>
</dbReference>
<dbReference type="AlphaFoldDB" id="A0A1E4SBF5"/>
<feature type="compositionally biased region" description="Polar residues" evidence="3">
    <location>
        <begin position="521"/>
        <end position="533"/>
    </location>
</feature>
<gene>
    <name evidence="5" type="ORF">CANTADRAFT_30570</name>
</gene>
<dbReference type="PANTHER" id="PTHR11188">
    <property type="entry name" value="ARRESTIN DOMAIN CONTAINING PROTEIN"/>
    <property type="match status" value="1"/>
</dbReference>
<feature type="non-terminal residue" evidence="5">
    <location>
        <position position="1"/>
    </location>
</feature>
<dbReference type="EMBL" id="KV453917">
    <property type="protein sequence ID" value="ODV76829.1"/>
    <property type="molecule type" value="Genomic_DNA"/>
</dbReference>
<reference evidence="6" key="1">
    <citation type="submission" date="2016-05" db="EMBL/GenBank/DDBJ databases">
        <title>Comparative genomics of biotechnologically important yeasts.</title>
        <authorList>
            <consortium name="DOE Joint Genome Institute"/>
            <person name="Riley R."/>
            <person name="Haridas S."/>
            <person name="Wolfe K.H."/>
            <person name="Lopes M.R."/>
            <person name="Hittinger C.T."/>
            <person name="Goker M."/>
            <person name="Salamov A."/>
            <person name="Wisecaver J."/>
            <person name="Long T.M."/>
            <person name="Aerts A.L."/>
            <person name="Barry K."/>
            <person name="Choi C."/>
            <person name="Clum A."/>
            <person name="Coughlan A.Y."/>
            <person name="Deshpande S."/>
            <person name="Douglass A.P."/>
            <person name="Hanson S.J."/>
            <person name="Klenk H.-P."/>
            <person name="Labutti K."/>
            <person name="Lapidus A."/>
            <person name="Lindquist E."/>
            <person name="Lipzen A."/>
            <person name="Meier-Kolthoff J.P."/>
            <person name="Ohm R.A."/>
            <person name="Otillar R.P."/>
            <person name="Pangilinan J."/>
            <person name="Peng Y."/>
            <person name="Rokas A."/>
            <person name="Rosa C.A."/>
            <person name="Scheuner C."/>
            <person name="Sibirny A.A."/>
            <person name="Slot J.C."/>
            <person name="Stielow J.B."/>
            <person name="Sun H."/>
            <person name="Kurtzman C.P."/>
            <person name="Blackwell M."/>
            <person name="Grigoriev I.V."/>
            <person name="Jeffries T.W."/>
        </authorList>
    </citation>
    <scope>NUCLEOTIDE SEQUENCE [LARGE SCALE GENOMIC DNA]</scope>
    <source>
        <strain evidence="6">NRRL Y-17324</strain>
    </source>
</reference>
<dbReference type="InterPro" id="IPR011021">
    <property type="entry name" value="Arrestin-like_N"/>
</dbReference>
<feature type="non-terminal residue" evidence="5">
    <location>
        <position position="730"/>
    </location>
</feature>
<feature type="region of interest" description="Disordered" evidence="3">
    <location>
        <begin position="500"/>
        <end position="534"/>
    </location>
</feature>
<dbReference type="GO" id="GO:0030674">
    <property type="term" value="F:protein-macromolecule adaptor activity"/>
    <property type="evidence" value="ECO:0007669"/>
    <property type="project" value="TreeGrafter"/>
</dbReference>
<dbReference type="InterPro" id="IPR014752">
    <property type="entry name" value="Arrestin-like_C"/>
</dbReference>
<evidence type="ECO:0000259" key="4">
    <source>
        <dbReference type="SMART" id="SM01017"/>
    </source>
</evidence>
<dbReference type="Pfam" id="PF00339">
    <property type="entry name" value="Arrestin_N"/>
    <property type="match status" value="1"/>
</dbReference>
<evidence type="ECO:0000256" key="1">
    <source>
        <dbReference type="ARBA" id="ARBA00037950"/>
    </source>
</evidence>
<dbReference type="STRING" id="984487.A0A1E4SBF5"/>
<dbReference type="GO" id="GO:0005829">
    <property type="term" value="C:cytosol"/>
    <property type="evidence" value="ECO:0007669"/>
    <property type="project" value="TreeGrafter"/>
</dbReference>
<dbReference type="SMART" id="SM01017">
    <property type="entry name" value="Arrestin_C"/>
    <property type="match status" value="1"/>
</dbReference>
<keyword evidence="6" id="KW-1185">Reference proteome</keyword>
<dbReference type="GO" id="GO:0070086">
    <property type="term" value="P:ubiquitin-dependent endocytosis"/>
    <property type="evidence" value="ECO:0007669"/>
    <property type="project" value="TreeGrafter"/>
</dbReference>
<dbReference type="InterPro" id="IPR011022">
    <property type="entry name" value="Arrestin_C-like"/>
</dbReference>
<feature type="region of interest" description="Disordered" evidence="3">
    <location>
        <begin position="623"/>
        <end position="648"/>
    </location>
</feature>
<proteinExistence type="inferred from homology"/>
<evidence type="ECO:0000256" key="2">
    <source>
        <dbReference type="ARBA" id="ARBA00040066"/>
    </source>
</evidence>
<dbReference type="GO" id="GO:0031625">
    <property type="term" value="F:ubiquitin protein ligase binding"/>
    <property type="evidence" value="ECO:0007669"/>
    <property type="project" value="TreeGrafter"/>
</dbReference>
<protein>
    <recommendedName>
        <fullName evidence="2">pH-response regulator protein palF/RIM8</fullName>
    </recommendedName>
</protein>
<sequence>SNLKIDFHSVDEFYILLDDPHKPWLPGEEVSGQIILISNKNLANIVITLSLIGHVKINASSHSKLRPIKYCLFNHTIKIYGDSPLAASENDFANGLFKGEHRFPFIVKLPNKRIFTSIDFGKGSIAYLLRASIGNLSSYASPVPAASPNHGLAAAISNSPSTHSSPIDSNSPSSTTSHMFSKNRSLKVLNNPIYTAEKIINLISPINVATLPPPKPKRLIIKDPRNSRRLSRTQSSTSTINTINTVNSYSTYSSNNSEEAGITAQPSMPNGVKRVNSAGTVATTNASAQVPLPAQEALKSDNIKVSLEIAQRGFIRGELIPIKISINHLKKVQDVNGIIVTFVRVCRLDKPDGTFESFRKDLQQLIIPLYVDPVTFKSEINSSVRVPADAFPTIVGCPLVSFQYFIEVLINLSGKSLTLDDENMHPPHHRSSFDDVENHSGSQSDILGSGTDSYKFNFNFNSTVSTLQHQKERSGFVNTDKFKRLKKFLQLTTEIIIGTHRGSPATVSQTSSSPRPGPPVSAQSPDQNYSAGSAITGVAPAPSPSYIGAIPESIEMNNFHTPPYFESHQNHTSTANSSSIPNYDELAYISSSGGAVIDPPATAPGSLSEKERMKLHESSLLPSVPPEFDDGEDNGSVLSPTVSVGEGTPNEAVEASHQFQFFTFQSPLNTISEADHPQPNDSDDDLYRDPTTTASDDQYSAIDFVPKYETVNNDKLIAEGANVGTGTHES</sequence>
<dbReference type="RefSeq" id="XP_020061951.1">
    <property type="nucleotide sequence ID" value="XM_020208360.1"/>
</dbReference>
<feature type="compositionally biased region" description="Low complexity" evidence="3">
    <location>
        <begin position="156"/>
        <end position="178"/>
    </location>
</feature>